<feature type="transmembrane region" description="Helical" evidence="1">
    <location>
        <begin position="7"/>
        <end position="28"/>
    </location>
</feature>
<protein>
    <submittedName>
        <fullName evidence="2">Uncharacterized protein</fullName>
    </submittedName>
</protein>
<name>A0A1X1J556_STROR</name>
<evidence type="ECO:0000313" key="3">
    <source>
        <dbReference type="Proteomes" id="UP000194008"/>
    </source>
</evidence>
<reference evidence="2 3" key="1">
    <citation type="journal article" date="2016" name="Eur. J. Clin. Microbiol. Infect. Dis.">
        <title>Whole genome sequencing as a tool for phylogenetic analysis of clinical strains of Mitis group streptococci.</title>
        <authorList>
            <person name="Rasmussen L.H."/>
            <person name="Dargis R."/>
            <person name="Hojholt K."/>
            <person name="Christensen J.J."/>
            <person name="Skovgaard O."/>
            <person name="Justesen U.S."/>
            <person name="Rosenvinge F.S."/>
            <person name="Moser C."/>
            <person name="Lukjancenko O."/>
            <person name="Rasmussen S."/>
            <person name="Nielsen X.C."/>
        </authorList>
    </citation>
    <scope>NUCLEOTIDE SEQUENCE [LARGE SCALE GENOMIC DNA]</scope>
    <source>
        <strain evidence="2 3">Y_5914_11</strain>
    </source>
</reference>
<accession>A0A1X1J556</accession>
<dbReference type="EMBL" id="NCUW01000019">
    <property type="protein sequence ID" value="ORO80511.1"/>
    <property type="molecule type" value="Genomic_DNA"/>
</dbReference>
<keyword evidence="1" id="KW-1133">Transmembrane helix</keyword>
<comment type="caution">
    <text evidence="2">The sequence shown here is derived from an EMBL/GenBank/DDBJ whole genome shotgun (WGS) entry which is preliminary data.</text>
</comment>
<evidence type="ECO:0000313" key="2">
    <source>
        <dbReference type="EMBL" id="ORO80511.1"/>
    </source>
</evidence>
<gene>
    <name evidence="2" type="ORF">B7709_00250</name>
</gene>
<proteinExistence type="predicted"/>
<evidence type="ECO:0000256" key="1">
    <source>
        <dbReference type="SAM" id="Phobius"/>
    </source>
</evidence>
<sequence>MKKYVYFLDLFARVLLILASIFLCIRVFMISTELWRNILVLVSTPITIYSLIKHRLDNKLYKNHSKKKL</sequence>
<feature type="transmembrane region" description="Helical" evidence="1">
    <location>
        <begin position="34"/>
        <end position="52"/>
    </location>
</feature>
<keyword evidence="1" id="KW-0472">Membrane</keyword>
<keyword evidence="1" id="KW-0812">Transmembrane</keyword>
<dbReference type="AlphaFoldDB" id="A0A1X1J556"/>
<dbReference type="Proteomes" id="UP000194008">
    <property type="component" value="Unassembled WGS sequence"/>
</dbReference>
<organism evidence="2 3">
    <name type="scientific">Streptococcus oralis subsp. dentisani</name>
    <dbReference type="NCBI Taxonomy" id="1458253"/>
    <lineage>
        <taxon>Bacteria</taxon>
        <taxon>Bacillati</taxon>
        <taxon>Bacillota</taxon>
        <taxon>Bacilli</taxon>
        <taxon>Lactobacillales</taxon>
        <taxon>Streptococcaceae</taxon>
        <taxon>Streptococcus</taxon>
    </lineage>
</organism>